<reference evidence="2" key="1">
    <citation type="submission" date="2016-10" db="EMBL/GenBank/DDBJ databases">
        <authorList>
            <person name="Varghese N."/>
            <person name="Submissions S."/>
        </authorList>
    </citation>
    <scope>NUCLEOTIDE SEQUENCE [LARGE SCALE GENOMIC DNA]</scope>
    <source>
        <strain evidence="2">DSM 10146</strain>
    </source>
</reference>
<dbReference type="PANTHER" id="PTHR42685:SF22">
    <property type="entry name" value="CONDITIONED MEDIUM FACTOR RECEPTOR 1"/>
    <property type="match status" value="1"/>
</dbReference>
<dbReference type="Gene3D" id="3.50.50.60">
    <property type="entry name" value="FAD/NAD(P)-binding domain"/>
    <property type="match status" value="1"/>
</dbReference>
<dbReference type="AlphaFoldDB" id="A0A1G7AW52"/>
<dbReference type="PANTHER" id="PTHR42685">
    <property type="entry name" value="GERANYLGERANYL DIPHOSPHATE REDUCTASE"/>
    <property type="match status" value="1"/>
</dbReference>
<dbReference type="InterPro" id="IPR050407">
    <property type="entry name" value="Geranylgeranyl_reductase"/>
</dbReference>
<dbReference type="Proteomes" id="UP000198994">
    <property type="component" value="Unassembled WGS sequence"/>
</dbReference>
<accession>A0A1G7AW52</accession>
<dbReference type="EMBL" id="FNAV01000001">
    <property type="protein sequence ID" value="SDE18186.1"/>
    <property type="molecule type" value="Genomic_DNA"/>
</dbReference>
<protein>
    <submittedName>
        <fullName evidence="1">Dehydrogenase (Flavoprotein)</fullName>
    </submittedName>
</protein>
<dbReference type="GO" id="GO:0004497">
    <property type="term" value="F:monooxygenase activity"/>
    <property type="evidence" value="ECO:0007669"/>
    <property type="project" value="InterPro"/>
</dbReference>
<name>A0A1G7AW52_9RHOB</name>
<sequence length="411" mass="43509">MVVVGGGPAGAVTAWLAARDGLQVLLVDPLRTGGRIEGLSPRLHRWLVSSGIGTGDSVVGPLPRRVDWAGVADSANGEYLVRRDRLDAHLRDAAVASGATLIEGSARPERQAVDLGDGQRIEAGWVIDARGRGAHGRDATRRPGFSTIAISGACRGARPAGPGISATALAGGWAWTAALPGGELWAQYSCDARGDAPLEARLAAALAEARPELGEIRFDSPPRAREAAPVLPAPIASLTALPIGDAFAAMDPLSGHGLFWAVSSALAAAAVRRTLAARPGAASEALCRRYIEERARETCLRNARIGRDFLRQETRFADAPFWRARRDFPDDLPSHAPRDEISVAQGLVLRDGLIEEMEILKTPRSPDGIGWLGRAPATQVWRDFQTSGPGEAFLGRWGPAAQALLAEMSPR</sequence>
<dbReference type="InterPro" id="IPR006905">
    <property type="entry name" value="Flavin_halogenase"/>
</dbReference>
<dbReference type="InterPro" id="IPR036188">
    <property type="entry name" value="FAD/NAD-bd_sf"/>
</dbReference>
<dbReference type="STRING" id="282683.SAMN04488105_101371"/>
<dbReference type="Pfam" id="PF04820">
    <property type="entry name" value="Trp_halogenase"/>
    <property type="match status" value="1"/>
</dbReference>
<gene>
    <name evidence="1" type="ORF">SAMN04488105_101371</name>
</gene>
<evidence type="ECO:0000313" key="2">
    <source>
        <dbReference type="Proteomes" id="UP000198994"/>
    </source>
</evidence>
<dbReference type="Pfam" id="PF13450">
    <property type="entry name" value="NAD_binding_8"/>
    <property type="match status" value="1"/>
</dbReference>
<dbReference type="SUPFAM" id="SSF51905">
    <property type="entry name" value="FAD/NAD(P)-binding domain"/>
    <property type="match status" value="1"/>
</dbReference>
<organism evidence="1 2">
    <name type="scientific">Salipiger thiooxidans</name>
    <dbReference type="NCBI Taxonomy" id="282683"/>
    <lineage>
        <taxon>Bacteria</taxon>
        <taxon>Pseudomonadati</taxon>
        <taxon>Pseudomonadota</taxon>
        <taxon>Alphaproteobacteria</taxon>
        <taxon>Rhodobacterales</taxon>
        <taxon>Roseobacteraceae</taxon>
        <taxon>Salipiger</taxon>
    </lineage>
</organism>
<keyword evidence="2" id="KW-1185">Reference proteome</keyword>
<dbReference type="RefSeq" id="WP_242661595.1">
    <property type="nucleotide sequence ID" value="NZ_FNAV01000001.1"/>
</dbReference>
<evidence type="ECO:0000313" key="1">
    <source>
        <dbReference type="EMBL" id="SDE18186.1"/>
    </source>
</evidence>
<proteinExistence type="predicted"/>